<organism evidence="10 11">
    <name type="scientific">Aliisedimentitalea scapharcae</name>
    <dbReference type="NCBI Taxonomy" id="1524259"/>
    <lineage>
        <taxon>Bacteria</taxon>
        <taxon>Pseudomonadati</taxon>
        <taxon>Pseudomonadota</taxon>
        <taxon>Alphaproteobacteria</taxon>
        <taxon>Rhodobacterales</taxon>
        <taxon>Roseobacteraceae</taxon>
        <taxon>Aliisedimentitalea</taxon>
    </lineage>
</organism>
<evidence type="ECO:0000256" key="1">
    <source>
        <dbReference type="ARBA" id="ARBA00004651"/>
    </source>
</evidence>
<protein>
    <recommendedName>
        <fullName evidence="9">Cobalamin biosynthesis protein CobD</fullName>
    </recommendedName>
</protein>
<keyword evidence="7 9" id="KW-1133">Transmembrane helix</keyword>
<dbReference type="RefSeq" id="WP_406647937.1">
    <property type="nucleotide sequence ID" value="NZ_CP123584.1"/>
</dbReference>
<feature type="transmembrane region" description="Helical" evidence="9">
    <location>
        <begin position="56"/>
        <end position="89"/>
    </location>
</feature>
<dbReference type="EMBL" id="CP123584">
    <property type="protein sequence ID" value="WZK89584.1"/>
    <property type="molecule type" value="Genomic_DNA"/>
</dbReference>
<evidence type="ECO:0000256" key="4">
    <source>
        <dbReference type="ARBA" id="ARBA00022475"/>
    </source>
</evidence>
<name>A0ABZ2XU13_9RHOB</name>
<evidence type="ECO:0000256" key="5">
    <source>
        <dbReference type="ARBA" id="ARBA00022573"/>
    </source>
</evidence>
<proteinExistence type="inferred from homology"/>
<reference evidence="10 11" key="1">
    <citation type="submission" date="2023-04" db="EMBL/GenBank/DDBJ databases">
        <title>Complete genome sequence of Alisedimentitalea scapharcae.</title>
        <authorList>
            <person name="Rong J.-C."/>
            <person name="Yi M.-L."/>
            <person name="Zhao Q."/>
        </authorList>
    </citation>
    <scope>NUCLEOTIDE SEQUENCE [LARGE SCALE GENOMIC DNA]</scope>
    <source>
        <strain evidence="10 11">KCTC 42119</strain>
    </source>
</reference>
<evidence type="ECO:0000256" key="2">
    <source>
        <dbReference type="ARBA" id="ARBA00004953"/>
    </source>
</evidence>
<comment type="caution">
    <text evidence="9">Lacks conserved residue(s) required for the propagation of feature annotation.</text>
</comment>
<keyword evidence="4 9" id="KW-1003">Cell membrane</keyword>
<evidence type="ECO:0000313" key="10">
    <source>
        <dbReference type="EMBL" id="WZK89584.1"/>
    </source>
</evidence>
<evidence type="ECO:0000313" key="11">
    <source>
        <dbReference type="Proteomes" id="UP001623232"/>
    </source>
</evidence>
<dbReference type="Proteomes" id="UP001623232">
    <property type="component" value="Chromosome"/>
</dbReference>
<accession>A0ABZ2XU13</accession>
<dbReference type="PANTHER" id="PTHR34308">
    <property type="entry name" value="COBALAMIN BIOSYNTHESIS PROTEIN CBIB"/>
    <property type="match status" value="1"/>
</dbReference>
<keyword evidence="8 9" id="KW-0472">Membrane</keyword>
<dbReference type="Pfam" id="PF03186">
    <property type="entry name" value="CobD_Cbib"/>
    <property type="match status" value="1"/>
</dbReference>
<keyword evidence="5 9" id="KW-0169">Cobalamin biosynthesis</keyword>
<evidence type="ECO:0000256" key="7">
    <source>
        <dbReference type="ARBA" id="ARBA00022989"/>
    </source>
</evidence>
<evidence type="ECO:0000256" key="8">
    <source>
        <dbReference type="ARBA" id="ARBA00023136"/>
    </source>
</evidence>
<evidence type="ECO:0000256" key="9">
    <source>
        <dbReference type="HAMAP-Rule" id="MF_00024"/>
    </source>
</evidence>
<evidence type="ECO:0000256" key="3">
    <source>
        <dbReference type="ARBA" id="ARBA00006263"/>
    </source>
</evidence>
<evidence type="ECO:0000256" key="6">
    <source>
        <dbReference type="ARBA" id="ARBA00022692"/>
    </source>
</evidence>
<dbReference type="PANTHER" id="PTHR34308:SF1">
    <property type="entry name" value="COBALAMIN BIOSYNTHESIS PROTEIN CBIB"/>
    <property type="match status" value="1"/>
</dbReference>
<comment type="function">
    <text evidence="9">Converts cobyric acid to cobinamide by the addition of aminopropanol on the F carboxylic group.</text>
</comment>
<gene>
    <name evidence="10" type="primary">cbiB</name>
    <name evidence="9" type="synonym">cobD</name>
    <name evidence="10" type="ORF">QEZ52_03270</name>
</gene>
<feature type="transmembrane region" description="Helical" evidence="9">
    <location>
        <begin position="202"/>
        <end position="222"/>
    </location>
</feature>
<dbReference type="HAMAP" id="MF_00024">
    <property type="entry name" value="CobD_CbiB"/>
    <property type="match status" value="1"/>
</dbReference>
<feature type="transmembrane region" description="Helical" evidence="9">
    <location>
        <begin position="148"/>
        <end position="169"/>
    </location>
</feature>
<dbReference type="NCBIfam" id="TIGR00380">
    <property type="entry name" value="cobal_cbiB"/>
    <property type="match status" value="1"/>
</dbReference>
<dbReference type="InterPro" id="IPR004485">
    <property type="entry name" value="Cobalamin_biosynth_CobD/CbiB"/>
</dbReference>
<comment type="pathway">
    <text evidence="2 9">Cofactor biosynthesis; adenosylcobalamin biosynthesis.</text>
</comment>
<sequence>MTLALLLVAALLLDAALGEPRWIWDRLPHPAIVMGRAVSALETRLNQGANRRNKGILAALALVLLGLLLGGGLSMFGPLVEVAVCAILLAQRSLVQHVDAVGQGLRLSLDSGRRAVALIVSRNTEEMTSAQVARSAIESGSENLSDGVVAPAFWFLIGGVPGLLVYKLINTADSMIGYRTPRYEDFGWAAARLDDLLNLIPARLTSVMIALIGGQIGQWYYIRRDAARHKSPNAGWPEAAMARALDLALAGPRSYDGRMQDLAWVNGTARKSIGAPEIDATVAMLWKVWALMLVIVVALAVVF</sequence>
<comment type="similarity">
    <text evidence="3 9">Belongs to the CobD/CbiB family.</text>
</comment>
<feature type="transmembrane region" description="Helical" evidence="9">
    <location>
        <begin position="280"/>
        <end position="302"/>
    </location>
</feature>
<keyword evidence="11" id="KW-1185">Reference proteome</keyword>
<comment type="subcellular location">
    <subcellularLocation>
        <location evidence="1 9">Cell membrane</location>
        <topology evidence="1 9">Multi-pass membrane protein</topology>
    </subcellularLocation>
</comment>
<keyword evidence="6 9" id="KW-0812">Transmembrane</keyword>